<organism evidence="14">
    <name type="scientific">Pseudogymnoascus destructans</name>
    <dbReference type="NCBI Taxonomy" id="655981"/>
    <lineage>
        <taxon>Eukaryota</taxon>
        <taxon>Fungi</taxon>
        <taxon>Dikarya</taxon>
        <taxon>Ascomycota</taxon>
        <taxon>Pezizomycotina</taxon>
        <taxon>Leotiomycetes</taxon>
        <taxon>Thelebolales</taxon>
        <taxon>Thelebolaceae</taxon>
        <taxon>Pseudogymnoascus</taxon>
    </lineage>
</organism>
<dbReference type="EMBL" id="KV441390">
    <property type="protein sequence ID" value="OAF60790.1"/>
    <property type="molecule type" value="Genomic_DNA"/>
</dbReference>
<dbReference type="Pfam" id="PF00587">
    <property type="entry name" value="tRNA-synt_2b"/>
    <property type="match status" value="1"/>
</dbReference>
<comment type="subunit">
    <text evidence="3">Homodimer.</text>
</comment>
<dbReference type="PRINTS" id="PR01046">
    <property type="entry name" value="TRNASYNTHPRO"/>
</dbReference>
<accession>A0A177AG41</accession>
<evidence type="ECO:0000256" key="5">
    <source>
        <dbReference type="ARBA" id="ARBA00022490"/>
    </source>
</evidence>
<evidence type="ECO:0000256" key="12">
    <source>
        <dbReference type="ARBA" id="ARBA00047671"/>
    </source>
</evidence>
<dbReference type="SUPFAM" id="SSF55681">
    <property type="entry name" value="Class II aaRS and biotin synthetases"/>
    <property type="match status" value="1"/>
</dbReference>
<dbReference type="InterPro" id="IPR002316">
    <property type="entry name" value="Pro-tRNA-ligase_IIa"/>
</dbReference>
<evidence type="ECO:0000256" key="3">
    <source>
        <dbReference type="ARBA" id="ARBA00011738"/>
    </source>
</evidence>
<dbReference type="GO" id="GO:0004827">
    <property type="term" value="F:proline-tRNA ligase activity"/>
    <property type="evidence" value="ECO:0007669"/>
    <property type="project" value="UniProtKB-EC"/>
</dbReference>
<dbReference type="InterPro" id="IPR050062">
    <property type="entry name" value="Pro-tRNA_synthetase"/>
</dbReference>
<feature type="domain" description="Aminoacyl-transfer RNA synthetases class-II family profile" evidence="13">
    <location>
        <begin position="95"/>
        <end position="547"/>
    </location>
</feature>
<comment type="similarity">
    <text evidence="2">Belongs to the class-II aminoacyl-tRNA synthetase family.</text>
</comment>
<dbReference type="OrthoDB" id="10267474at2759"/>
<sequence length="653" mass="71782">MNTQCNKLLARCGRPSSIIERRYAGLQSPYWSNHWGGVRVISGVPHLDQRSRLSKVWTPTGGIAPGANEDAHSKLVRAGFLRQAHSGIFHMLPLGLRVQTKVEKLLDKHMSSIGASKLDLSSISSEELWTMSGRLNAINAELFRFKDRKEAGYLLAPTHEEEITSLVANTIKSYKELPVRLYQISRKYRDELRPRHGLLRSREFSMKDLYTFDLSPTLGMVTYNQVRAAYVRLFDELKVRYLVAEADSGDIGGDLSHEYHFPTSMGEDHIISCRSCDYVANEELAESALPPATHDFGATWSFVSSGLEASAAKNTFTVWRGVSRDRGTLVNVWYSPRDGFQGGLEVNTHAVKSIVSDLDPGVENAALLWAQAIEKNIIEGQEALPRGSRIVNLVDYRLPPSLSATIQSGEIDPLWTNSPLPSSLGITTSTTAENTSDGQPLNLLRISEGDACPRCNDGSLKIEKAIELGHAFYLGARYSDPMKAVVTLPAGYIEPEASRTEGSAQAPVPLKSAQQVQMQMGCYGIGVSRLIGAVAETLADEKGLNWPRVIAPYEAVVIPARGQEEGAVGVYDALARGRSISGDALDVVLDDRTNSFPWKMQDADLVGYPIIVVVGRGWKNNRSCEVQCRRLGTKEEVPLDGLAAYINKLLVQL</sequence>
<dbReference type="Pfam" id="PF03129">
    <property type="entry name" value="HGTP_anticodon"/>
    <property type="match status" value="1"/>
</dbReference>
<dbReference type="PROSITE" id="PS50862">
    <property type="entry name" value="AA_TRNA_LIGASE_II"/>
    <property type="match status" value="1"/>
</dbReference>
<evidence type="ECO:0000259" key="13">
    <source>
        <dbReference type="PROSITE" id="PS50862"/>
    </source>
</evidence>
<keyword evidence="5" id="KW-0963">Cytoplasm</keyword>
<comment type="subcellular location">
    <subcellularLocation>
        <location evidence="1">Cytoplasm</location>
    </subcellularLocation>
</comment>
<dbReference type="FunFam" id="3.30.930.10:FF:000066">
    <property type="entry name" value="Proline--tRNA ligase"/>
    <property type="match status" value="1"/>
</dbReference>
<evidence type="ECO:0000256" key="6">
    <source>
        <dbReference type="ARBA" id="ARBA00022598"/>
    </source>
</evidence>
<dbReference type="GeneID" id="36285679"/>
<keyword evidence="7" id="KW-0547">Nucleotide-binding</keyword>
<keyword evidence="9" id="KW-0648">Protein biosynthesis</keyword>
<comment type="catalytic activity">
    <reaction evidence="12">
        <text>tRNA(Pro) + L-proline + ATP = L-prolyl-tRNA(Pro) + AMP + diphosphate</text>
        <dbReference type="Rhea" id="RHEA:14305"/>
        <dbReference type="Rhea" id="RHEA-COMP:9700"/>
        <dbReference type="Rhea" id="RHEA-COMP:9702"/>
        <dbReference type="ChEBI" id="CHEBI:30616"/>
        <dbReference type="ChEBI" id="CHEBI:33019"/>
        <dbReference type="ChEBI" id="CHEBI:60039"/>
        <dbReference type="ChEBI" id="CHEBI:78442"/>
        <dbReference type="ChEBI" id="CHEBI:78532"/>
        <dbReference type="ChEBI" id="CHEBI:456215"/>
        <dbReference type="EC" id="6.1.1.15"/>
    </reaction>
</comment>
<keyword evidence="10" id="KW-0030">Aminoacyl-tRNA synthetase</keyword>
<evidence type="ECO:0000313" key="14">
    <source>
        <dbReference type="EMBL" id="OAF60790.1"/>
    </source>
</evidence>
<dbReference type="AlphaFoldDB" id="A0A177AG41"/>
<dbReference type="InterPro" id="IPR036621">
    <property type="entry name" value="Anticodon-bd_dom_sf"/>
</dbReference>
<evidence type="ECO:0000256" key="9">
    <source>
        <dbReference type="ARBA" id="ARBA00022917"/>
    </source>
</evidence>
<dbReference type="GO" id="GO:0005524">
    <property type="term" value="F:ATP binding"/>
    <property type="evidence" value="ECO:0007669"/>
    <property type="project" value="UniProtKB-KW"/>
</dbReference>
<dbReference type="InterPro" id="IPR045864">
    <property type="entry name" value="aa-tRNA-synth_II/BPL/LPL"/>
</dbReference>
<dbReference type="PANTHER" id="PTHR42753:SF2">
    <property type="entry name" value="PROLINE--TRNA LIGASE"/>
    <property type="match status" value="1"/>
</dbReference>
<protein>
    <recommendedName>
        <fullName evidence="4">proline--tRNA ligase</fullName>
        <ecNumber evidence="4">6.1.1.15</ecNumber>
    </recommendedName>
    <alternativeName>
        <fullName evidence="11">Prolyl-tRNA synthetase</fullName>
    </alternativeName>
</protein>
<dbReference type="VEuPathDB" id="FungiDB:GMDG_02861"/>
<dbReference type="InterPro" id="IPR002314">
    <property type="entry name" value="aa-tRNA-synt_IIb"/>
</dbReference>
<dbReference type="Gene3D" id="3.30.930.10">
    <property type="entry name" value="Bira Bifunctional Protein, Domain 2"/>
    <property type="match status" value="2"/>
</dbReference>
<dbReference type="EC" id="6.1.1.15" evidence="4"/>
<evidence type="ECO:0000256" key="7">
    <source>
        <dbReference type="ARBA" id="ARBA00022741"/>
    </source>
</evidence>
<evidence type="ECO:0000256" key="1">
    <source>
        <dbReference type="ARBA" id="ARBA00004496"/>
    </source>
</evidence>
<evidence type="ECO:0000256" key="11">
    <source>
        <dbReference type="ARBA" id="ARBA00029731"/>
    </source>
</evidence>
<evidence type="ECO:0000256" key="4">
    <source>
        <dbReference type="ARBA" id="ARBA00012831"/>
    </source>
</evidence>
<dbReference type="PANTHER" id="PTHR42753">
    <property type="entry name" value="MITOCHONDRIAL RIBOSOME PROTEIN L39/PROLYL-TRNA LIGASE FAMILY MEMBER"/>
    <property type="match status" value="1"/>
</dbReference>
<dbReference type="GO" id="GO:0005739">
    <property type="term" value="C:mitochondrion"/>
    <property type="evidence" value="ECO:0007669"/>
    <property type="project" value="TreeGrafter"/>
</dbReference>
<name>A0A177AG41_9PEZI</name>
<dbReference type="InterPro" id="IPR006195">
    <property type="entry name" value="aa-tRNA-synth_II"/>
</dbReference>
<dbReference type="Gene3D" id="3.40.50.800">
    <property type="entry name" value="Anticodon-binding domain"/>
    <property type="match status" value="1"/>
</dbReference>
<evidence type="ECO:0000256" key="10">
    <source>
        <dbReference type="ARBA" id="ARBA00023146"/>
    </source>
</evidence>
<evidence type="ECO:0000256" key="2">
    <source>
        <dbReference type="ARBA" id="ARBA00008226"/>
    </source>
</evidence>
<dbReference type="GO" id="GO:0006433">
    <property type="term" value="P:prolyl-tRNA aminoacylation"/>
    <property type="evidence" value="ECO:0007669"/>
    <property type="project" value="InterPro"/>
</dbReference>
<dbReference type="RefSeq" id="XP_024326071.1">
    <property type="nucleotide sequence ID" value="XM_024466258.1"/>
</dbReference>
<dbReference type="InterPro" id="IPR004154">
    <property type="entry name" value="Anticodon-bd"/>
</dbReference>
<proteinExistence type="inferred from homology"/>
<dbReference type="SUPFAM" id="SSF52954">
    <property type="entry name" value="Class II aaRS ABD-related"/>
    <property type="match status" value="1"/>
</dbReference>
<gene>
    <name evidence="14" type="ORF">VC83_02600</name>
</gene>
<dbReference type="eggNOG" id="KOG2324">
    <property type="taxonomic scope" value="Eukaryota"/>
</dbReference>
<keyword evidence="8" id="KW-0067">ATP-binding</keyword>
<keyword evidence="6" id="KW-0436">Ligase</keyword>
<reference evidence="14" key="1">
    <citation type="submission" date="2016-03" db="EMBL/GenBank/DDBJ databases">
        <title>Updated assembly of Pseudogymnoascus destructans, the fungus causing white-nose syndrome of bats.</title>
        <authorList>
            <person name="Palmer J.M."/>
            <person name="Drees K.P."/>
            <person name="Foster J.T."/>
            <person name="Lindner D.L."/>
        </authorList>
    </citation>
    <scope>NUCLEOTIDE SEQUENCE [LARGE SCALE GENOMIC DNA]</scope>
    <source>
        <strain evidence="14">20631-21</strain>
    </source>
</reference>
<dbReference type="Proteomes" id="UP000077154">
    <property type="component" value="Unassembled WGS sequence"/>
</dbReference>
<evidence type="ECO:0000256" key="8">
    <source>
        <dbReference type="ARBA" id="ARBA00022840"/>
    </source>
</evidence>